<name>A0ABQ5Q3W1_9BACT</name>
<gene>
    <name evidence="7" type="ORF">GETHPA_05290</name>
</gene>
<organism evidence="7 8">
    <name type="scientific">Geothrix rubra</name>
    <dbReference type="NCBI Taxonomy" id="2927977"/>
    <lineage>
        <taxon>Bacteria</taxon>
        <taxon>Pseudomonadati</taxon>
        <taxon>Acidobacteriota</taxon>
        <taxon>Holophagae</taxon>
        <taxon>Holophagales</taxon>
        <taxon>Holophagaceae</taxon>
        <taxon>Geothrix</taxon>
    </lineage>
</organism>
<evidence type="ECO:0000313" key="7">
    <source>
        <dbReference type="EMBL" id="GLH68996.1"/>
    </source>
</evidence>
<dbReference type="Pfam" id="PF00069">
    <property type="entry name" value="Pkinase"/>
    <property type="match status" value="1"/>
</dbReference>
<protein>
    <recommendedName>
        <fullName evidence="6">Protein kinase domain-containing protein</fullName>
    </recommendedName>
</protein>
<keyword evidence="4 5" id="KW-0067">ATP-binding</keyword>
<dbReference type="InterPro" id="IPR020635">
    <property type="entry name" value="Tyr_kinase_cat_dom"/>
</dbReference>
<dbReference type="InterPro" id="IPR008266">
    <property type="entry name" value="Tyr_kinase_AS"/>
</dbReference>
<keyword evidence="1" id="KW-0808">Transferase</keyword>
<accession>A0ABQ5Q3W1</accession>
<evidence type="ECO:0000259" key="6">
    <source>
        <dbReference type="PROSITE" id="PS50011"/>
    </source>
</evidence>
<dbReference type="InterPro" id="IPR000719">
    <property type="entry name" value="Prot_kinase_dom"/>
</dbReference>
<dbReference type="SUPFAM" id="SSF56112">
    <property type="entry name" value="Protein kinase-like (PK-like)"/>
    <property type="match status" value="1"/>
</dbReference>
<comment type="caution">
    <text evidence="7">The sequence shown here is derived from an EMBL/GenBank/DDBJ whole genome shotgun (WGS) entry which is preliminary data.</text>
</comment>
<evidence type="ECO:0000256" key="1">
    <source>
        <dbReference type="ARBA" id="ARBA00022679"/>
    </source>
</evidence>
<dbReference type="Proteomes" id="UP001165089">
    <property type="component" value="Unassembled WGS sequence"/>
</dbReference>
<dbReference type="PROSITE" id="PS00109">
    <property type="entry name" value="PROTEIN_KINASE_TYR"/>
    <property type="match status" value="1"/>
</dbReference>
<sequence>MLSKDQTLGKYQILDRLGSGGFGAVYLAMDTWVNRKVALKVPHQQQDEIVDLLKEPRIMAGLKHPNIVELITVERKNGIFFMVLEYVEGESLDRMIRRERSLAPTRALEIGIDVCSAIAFAHGHQILHRDLRPANILVNREGVAKVTDFGTSRVLEMQHVPYAPTRIGSPPYMAPEHFRGRAVFQSDLWSLGITLYEMLTGTVPFYDADPLKIAQALTSQEITPPHQRNPIVPKAFSEVVMKALAVNLGERYLSAQAFLEALRRLKDNVARETRPLGTAILSTSTSGPHPTLRSASTQGRLCPFCYCPLPRMATRCPRCSEKIPDR</sequence>
<dbReference type="PANTHER" id="PTHR43289">
    <property type="entry name" value="MITOGEN-ACTIVATED PROTEIN KINASE KINASE KINASE 20-RELATED"/>
    <property type="match status" value="1"/>
</dbReference>
<keyword evidence="2 5" id="KW-0547">Nucleotide-binding</keyword>
<evidence type="ECO:0000256" key="5">
    <source>
        <dbReference type="PROSITE-ProRule" id="PRU10141"/>
    </source>
</evidence>
<keyword evidence="3" id="KW-0418">Kinase</keyword>
<dbReference type="InterPro" id="IPR017441">
    <property type="entry name" value="Protein_kinase_ATP_BS"/>
</dbReference>
<dbReference type="PANTHER" id="PTHR43289:SF6">
    <property type="entry name" value="SERINE_THREONINE-PROTEIN KINASE NEKL-3"/>
    <property type="match status" value="1"/>
</dbReference>
<evidence type="ECO:0000256" key="2">
    <source>
        <dbReference type="ARBA" id="ARBA00022741"/>
    </source>
</evidence>
<dbReference type="CDD" id="cd14014">
    <property type="entry name" value="STKc_PknB_like"/>
    <property type="match status" value="1"/>
</dbReference>
<evidence type="ECO:0000313" key="8">
    <source>
        <dbReference type="Proteomes" id="UP001165089"/>
    </source>
</evidence>
<dbReference type="PROSITE" id="PS00107">
    <property type="entry name" value="PROTEIN_KINASE_ATP"/>
    <property type="match status" value="1"/>
</dbReference>
<reference evidence="7 8" key="1">
    <citation type="journal article" date="2023" name="Antonie Van Leeuwenhoek">
        <title>Mesoterricola silvestris gen. nov., sp. nov., Mesoterricola sediminis sp. nov., Geothrix oryzae sp. nov., Geothrix edaphica sp. nov., Geothrix rubra sp. nov., and Geothrix limicola sp. nov., six novel members of Acidobacteriota isolated from soils.</title>
        <authorList>
            <person name="Itoh H."/>
            <person name="Sugisawa Y."/>
            <person name="Mise K."/>
            <person name="Xu Z."/>
            <person name="Kuniyasu M."/>
            <person name="Ushijima N."/>
            <person name="Kawano K."/>
            <person name="Kobayashi E."/>
            <person name="Shiratori Y."/>
            <person name="Masuda Y."/>
            <person name="Senoo K."/>
        </authorList>
    </citation>
    <scope>NUCLEOTIDE SEQUENCE [LARGE SCALE GENOMIC DNA]</scope>
    <source>
        <strain evidence="7 8">Red803</strain>
    </source>
</reference>
<keyword evidence="8" id="KW-1185">Reference proteome</keyword>
<evidence type="ECO:0000256" key="4">
    <source>
        <dbReference type="ARBA" id="ARBA00022840"/>
    </source>
</evidence>
<dbReference type="PROSITE" id="PS50011">
    <property type="entry name" value="PROTEIN_KINASE_DOM"/>
    <property type="match status" value="1"/>
</dbReference>
<feature type="binding site" evidence="5">
    <location>
        <position position="40"/>
    </location>
    <ligand>
        <name>ATP</name>
        <dbReference type="ChEBI" id="CHEBI:30616"/>
    </ligand>
</feature>
<evidence type="ECO:0000256" key="3">
    <source>
        <dbReference type="ARBA" id="ARBA00022777"/>
    </source>
</evidence>
<dbReference type="SMART" id="SM00219">
    <property type="entry name" value="TyrKc"/>
    <property type="match status" value="1"/>
</dbReference>
<proteinExistence type="predicted"/>
<dbReference type="Gene3D" id="1.10.510.10">
    <property type="entry name" value="Transferase(Phosphotransferase) domain 1"/>
    <property type="match status" value="1"/>
</dbReference>
<dbReference type="EMBL" id="BSDD01000001">
    <property type="protein sequence ID" value="GLH68996.1"/>
    <property type="molecule type" value="Genomic_DNA"/>
</dbReference>
<dbReference type="RefSeq" id="WP_285722713.1">
    <property type="nucleotide sequence ID" value="NZ_BSDD01000001.1"/>
</dbReference>
<feature type="domain" description="Protein kinase" evidence="6">
    <location>
        <begin position="11"/>
        <end position="263"/>
    </location>
</feature>
<dbReference type="InterPro" id="IPR011009">
    <property type="entry name" value="Kinase-like_dom_sf"/>
</dbReference>